<evidence type="ECO:0000313" key="1">
    <source>
        <dbReference type="EMBL" id="KIO17112.1"/>
    </source>
</evidence>
<gene>
    <name evidence="1" type="ORF">M407DRAFT_176295</name>
</gene>
<reference evidence="1 2" key="1">
    <citation type="submission" date="2014-04" db="EMBL/GenBank/DDBJ databases">
        <authorList>
            <consortium name="DOE Joint Genome Institute"/>
            <person name="Kuo A."/>
            <person name="Girlanda M."/>
            <person name="Perotto S."/>
            <person name="Kohler A."/>
            <person name="Nagy L.G."/>
            <person name="Floudas D."/>
            <person name="Copeland A."/>
            <person name="Barry K.W."/>
            <person name="Cichocki N."/>
            <person name="Veneault-Fourrey C."/>
            <person name="LaButti K."/>
            <person name="Lindquist E.A."/>
            <person name="Lipzen A."/>
            <person name="Lundell T."/>
            <person name="Morin E."/>
            <person name="Murat C."/>
            <person name="Sun H."/>
            <person name="Tunlid A."/>
            <person name="Henrissat B."/>
            <person name="Grigoriev I.V."/>
            <person name="Hibbett D.S."/>
            <person name="Martin F."/>
            <person name="Nordberg H.P."/>
            <person name="Cantor M.N."/>
            <person name="Hua S.X."/>
        </authorList>
    </citation>
    <scope>NUCLEOTIDE SEQUENCE [LARGE SCALE GENOMIC DNA]</scope>
    <source>
        <strain evidence="1 2">MUT 4182</strain>
    </source>
</reference>
<evidence type="ECO:0000313" key="2">
    <source>
        <dbReference type="Proteomes" id="UP000054248"/>
    </source>
</evidence>
<dbReference type="EMBL" id="KN823429">
    <property type="protein sequence ID" value="KIO17112.1"/>
    <property type="molecule type" value="Genomic_DNA"/>
</dbReference>
<keyword evidence="2" id="KW-1185">Reference proteome</keyword>
<protein>
    <submittedName>
        <fullName evidence="1">Uncharacterized protein</fullName>
    </submittedName>
</protein>
<dbReference type="Proteomes" id="UP000054248">
    <property type="component" value="Unassembled WGS sequence"/>
</dbReference>
<dbReference type="AlphaFoldDB" id="A0A0C3L6D0"/>
<organism evidence="1 2">
    <name type="scientific">Tulasnella calospora MUT 4182</name>
    <dbReference type="NCBI Taxonomy" id="1051891"/>
    <lineage>
        <taxon>Eukaryota</taxon>
        <taxon>Fungi</taxon>
        <taxon>Dikarya</taxon>
        <taxon>Basidiomycota</taxon>
        <taxon>Agaricomycotina</taxon>
        <taxon>Agaricomycetes</taxon>
        <taxon>Cantharellales</taxon>
        <taxon>Tulasnellaceae</taxon>
        <taxon>Tulasnella</taxon>
    </lineage>
</organism>
<sequence>MPMPSLASRSFYDCYGLGTTDSCVRVIVRNPPSSFSLAEPPLWPTGLVVPSMTSPRRSSTAGPATLNEVSLIAIFNVGGGIRKGYD</sequence>
<accession>A0A0C3L6D0</accession>
<reference evidence="2" key="2">
    <citation type="submission" date="2015-01" db="EMBL/GenBank/DDBJ databases">
        <title>Evolutionary Origins and Diversification of the Mycorrhizal Mutualists.</title>
        <authorList>
            <consortium name="DOE Joint Genome Institute"/>
            <consortium name="Mycorrhizal Genomics Consortium"/>
            <person name="Kohler A."/>
            <person name="Kuo A."/>
            <person name="Nagy L.G."/>
            <person name="Floudas D."/>
            <person name="Copeland A."/>
            <person name="Barry K.W."/>
            <person name="Cichocki N."/>
            <person name="Veneault-Fourrey C."/>
            <person name="LaButti K."/>
            <person name="Lindquist E.A."/>
            <person name="Lipzen A."/>
            <person name="Lundell T."/>
            <person name="Morin E."/>
            <person name="Murat C."/>
            <person name="Riley R."/>
            <person name="Ohm R."/>
            <person name="Sun H."/>
            <person name="Tunlid A."/>
            <person name="Henrissat B."/>
            <person name="Grigoriev I.V."/>
            <person name="Hibbett D.S."/>
            <person name="Martin F."/>
        </authorList>
    </citation>
    <scope>NUCLEOTIDE SEQUENCE [LARGE SCALE GENOMIC DNA]</scope>
    <source>
        <strain evidence="2">MUT 4182</strain>
    </source>
</reference>
<proteinExistence type="predicted"/>
<dbReference type="HOGENOM" id="CLU_2499549_0_0_1"/>
<name>A0A0C3L6D0_9AGAM</name>
<dbReference type="OrthoDB" id="10509661at2759"/>